<name>A0A2K9P594_9FIRM</name>
<gene>
    <name evidence="1" type="ORF">B9O19_02305</name>
</gene>
<protein>
    <submittedName>
        <fullName evidence="1">Uncharacterized protein</fullName>
    </submittedName>
</protein>
<accession>A0A2K9P594</accession>
<proteinExistence type="predicted"/>
<organism evidence="1 2">
    <name type="scientific">Monoglobus pectinilyticus</name>
    <dbReference type="NCBI Taxonomy" id="1981510"/>
    <lineage>
        <taxon>Bacteria</taxon>
        <taxon>Bacillati</taxon>
        <taxon>Bacillota</taxon>
        <taxon>Clostridia</taxon>
        <taxon>Monoglobales</taxon>
        <taxon>Monoglobaceae</taxon>
        <taxon>Monoglobus</taxon>
    </lineage>
</organism>
<dbReference type="KEGG" id="mpec:B9O19_02305"/>
<evidence type="ECO:0000313" key="1">
    <source>
        <dbReference type="EMBL" id="AUO20445.1"/>
    </source>
</evidence>
<sequence length="61" mass="7071">MIVAMEFEELYRKDGSHIDQGIVELRVRNFPPESVCKKKFYEIFGDVKSVGKLKIIGVVRK</sequence>
<dbReference type="EMBL" id="CP020991">
    <property type="protein sequence ID" value="AUO20445.1"/>
    <property type="molecule type" value="Genomic_DNA"/>
</dbReference>
<evidence type="ECO:0000313" key="2">
    <source>
        <dbReference type="Proteomes" id="UP000235589"/>
    </source>
</evidence>
<dbReference type="AlphaFoldDB" id="A0A2K9P594"/>
<reference evidence="1 2" key="1">
    <citation type="submission" date="2017-04" db="EMBL/GenBank/DDBJ databases">
        <title>Monoglobus pectinilyticus 14 draft genome.</title>
        <authorList>
            <person name="Kim C."/>
            <person name="Rosendale D.I."/>
            <person name="Kelly W.J."/>
            <person name="Tannock G.W."/>
            <person name="Patchett M.L."/>
            <person name="Jordens J.Z."/>
        </authorList>
    </citation>
    <scope>NUCLEOTIDE SEQUENCE [LARGE SCALE GENOMIC DNA]</scope>
    <source>
        <strain evidence="1 2">14</strain>
    </source>
</reference>
<dbReference type="RefSeq" id="WP_102366557.1">
    <property type="nucleotide sequence ID" value="NZ_CP020991.1"/>
</dbReference>
<dbReference type="GeneID" id="98063667"/>
<dbReference type="Proteomes" id="UP000235589">
    <property type="component" value="Chromosome"/>
</dbReference>
<keyword evidence="2" id="KW-1185">Reference proteome</keyword>